<accession>A0ABY4X0T2</accession>
<keyword evidence="2" id="KW-1185">Reference proteome</keyword>
<name>A0ABY4X0T2_9GAMM</name>
<reference evidence="1" key="1">
    <citation type="submission" date="2021-08" db="EMBL/GenBank/DDBJ databases">
        <authorList>
            <person name="Sakaguchi M."/>
            <person name="Kikuchi T."/>
            <person name="Urbanczyk H."/>
        </authorList>
    </citation>
    <scope>NUCLEOTIDE SEQUENCE</scope>
    <source>
        <strain evidence="1">020920N</strain>
    </source>
</reference>
<evidence type="ECO:0000313" key="1">
    <source>
        <dbReference type="EMBL" id="USH04847.1"/>
    </source>
</evidence>
<dbReference type="Proteomes" id="UP001056255">
    <property type="component" value="Chromosome II"/>
</dbReference>
<protein>
    <recommendedName>
        <fullName evidence="3">Restriction endonuclease type IV Mrr domain-containing protein</fullName>
    </recommendedName>
</protein>
<sequence>MNQSDEISKKLLEWLGYEVSIIPTSDHEEKKEADFLISYGNETAIVEAKMKKDSEEIAKEKEEKLNAGDVAVVEGKLGRNETISGIIKEAKKQLRSSSDKEHDFKIISFIATGSNTLTKSDQFKDTIYGSTLIVDSNGNSKVCYFYRNADFFRHKIIDAAIIGYEQSGVITVYLALNPYSENYKLIKKSNFIKPFRGEVIDPIEQEKNGVAYIPDSDIDRKLTPLSKLSPLYNPIIHHLKEKYGLGFIIPVDFNSPELSIRTICDEEE</sequence>
<dbReference type="EMBL" id="CP082276">
    <property type="protein sequence ID" value="USH04847.1"/>
    <property type="molecule type" value="Genomic_DNA"/>
</dbReference>
<evidence type="ECO:0000313" key="2">
    <source>
        <dbReference type="Proteomes" id="UP001056255"/>
    </source>
</evidence>
<proteinExistence type="predicted"/>
<evidence type="ECO:0008006" key="3">
    <source>
        <dbReference type="Google" id="ProtNLM"/>
    </source>
</evidence>
<dbReference type="RefSeq" id="WP_251881049.1">
    <property type="nucleotide sequence ID" value="NZ_CP082276.1"/>
</dbReference>
<gene>
    <name evidence="1" type="ORF">K6Q96_24410</name>
</gene>
<organism evidence="1 2">
    <name type="scientific">Grimontia kaedaensis</name>
    <dbReference type="NCBI Taxonomy" id="2872157"/>
    <lineage>
        <taxon>Bacteria</taxon>
        <taxon>Pseudomonadati</taxon>
        <taxon>Pseudomonadota</taxon>
        <taxon>Gammaproteobacteria</taxon>
        <taxon>Vibrionales</taxon>
        <taxon>Vibrionaceae</taxon>
        <taxon>Grimontia</taxon>
    </lineage>
</organism>